<keyword evidence="2" id="KW-1185">Reference proteome</keyword>
<comment type="caution">
    <text evidence="1">The sequence shown here is derived from an EMBL/GenBank/DDBJ whole genome shotgun (WGS) entry which is preliminary data.</text>
</comment>
<proteinExistence type="predicted"/>
<dbReference type="Gene3D" id="1.25.10.10">
    <property type="entry name" value="Leucine-rich Repeat Variant"/>
    <property type="match status" value="1"/>
</dbReference>
<dbReference type="AlphaFoldDB" id="A0AAE4NSA5"/>
<accession>A0AAE4NSA5</accession>
<dbReference type="SUPFAM" id="SSF48371">
    <property type="entry name" value="ARM repeat"/>
    <property type="match status" value="1"/>
</dbReference>
<reference evidence="1 2" key="1">
    <citation type="submission" date="2023-08" db="EMBL/GenBank/DDBJ databases">
        <title>Draft genome sequence of Thermococcus waiotapuensis WT1T, a thermophilic sulphur-dependent archaeon from order Thermococcales.</title>
        <authorList>
            <person name="Manners S.H."/>
            <person name="Carere C.R."/>
            <person name="Dhami M.K."/>
            <person name="Dobson R.C.J."/>
            <person name="Stott M.B."/>
        </authorList>
    </citation>
    <scope>NUCLEOTIDE SEQUENCE [LARGE SCALE GENOMIC DNA]</scope>
    <source>
        <strain evidence="1 2">WT1</strain>
    </source>
</reference>
<evidence type="ECO:0000313" key="2">
    <source>
        <dbReference type="Proteomes" id="UP001245683"/>
    </source>
</evidence>
<dbReference type="EMBL" id="JAVDZE010000001">
    <property type="protein sequence ID" value="MDV3103423.1"/>
    <property type="molecule type" value="Genomic_DNA"/>
</dbReference>
<organism evidence="1 2">
    <name type="scientific">Thermococcus waiotapuensis</name>
    <dbReference type="NCBI Taxonomy" id="90909"/>
    <lineage>
        <taxon>Archaea</taxon>
        <taxon>Methanobacteriati</taxon>
        <taxon>Methanobacteriota</taxon>
        <taxon>Thermococci</taxon>
        <taxon>Thermococcales</taxon>
        <taxon>Thermococcaceae</taxon>
        <taxon>Thermococcus</taxon>
    </lineage>
</organism>
<dbReference type="InterPro" id="IPR011989">
    <property type="entry name" value="ARM-like"/>
</dbReference>
<protein>
    <submittedName>
        <fullName evidence="1">PH0542 domain-containing protein</fullName>
    </submittedName>
</protein>
<sequence length="256" mass="28798">MPPEEDIDLREALATGEDLEELIVRASHDGEFLRELIKYLDDDLWIVQKNSLMVIMSAIGEHEELFDPLLRKLLTMIRKSEAIPLTIEIAKAVGLLSKLKPDLVKNAVPVLFANYRVGDPKIKVNMTYVLEEIMRQNPTLFGNMFHDITALLNSPDETDRLAALNFISALGENGSRYVTPFLPKLLAFLYDRDEVVRASAVETLTDVAVNNPKFRNIIKTKLSDLRDRSELVTIKVQEGLRKIALAEAREKAEGGG</sequence>
<evidence type="ECO:0000313" key="1">
    <source>
        <dbReference type="EMBL" id="MDV3103423.1"/>
    </source>
</evidence>
<dbReference type="Pfam" id="PF18817">
    <property type="entry name" value="HEAT_UF"/>
    <property type="match status" value="1"/>
</dbReference>
<dbReference type="InterPro" id="IPR016024">
    <property type="entry name" value="ARM-type_fold"/>
</dbReference>
<dbReference type="RefSeq" id="WP_315340122.1">
    <property type="nucleotide sequence ID" value="NZ_JAVDZE010000001.1"/>
</dbReference>
<dbReference type="InterPro" id="IPR040914">
    <property type="entry name" value="PH0542"/>
</dbReference>
<name>A0AAE4NSA5_9EURY</name>
<dbReference type="Proteomes" id="UP001245683">
    <property type="component" value="Unassembled WGS sequence"/>
</dbReference>
<gene>
    <name evidence="1" type="ORF">RBI02_02520</name>
</gene>